<feature type="chain" id="PRO_5038854008" evidence="5">
    <location>
        <begin position="23"/>
        <end position="469"/>
    </location>
</feature>
<keyword evidence="4" id="KW-0472">Membrane</keyword>
<dbReference type="InterPro" id="IPR022441">
    <property type="entry name" value="Para_beta_helix_rpt-2"/>
</dbReference>
<dbReference type="PANTHER" id="PTHR22990:SF15">
    <property type="entry name" value="F-BOX ONLY PROTEIN 10"/>
    <property type="match status" value="1"/>
</dbReference>
<evidence type="ECO:0000313" key="8">
    <source>
        <dbReference type="Proteomes" id="UP000632125"/>
    </source>
</evidence>
<dbReference type="InterPro" id="IPR006626">
    <property type="entry name" value="PbH1"/>
</dbReference>
<name>A0A927H5I9_9BACL</name>
<dbReference type="InterPro" id="IPR012334">
    <property type="entry name" value="Pectin_lyas_fold"/>
</dbReference>
<comment type="caution">
    <text evidence="7">The sequence shown here is derived from an EMBL/GenBank/DDBJ whole genome shotgun (WGS) entry which is preliminary data.</text>
</comment>
<gene>
    <name evidence="7" type="ORF">IDH41_10455</name>
</gene>
<evidence type="ECO:0000256" key="1">
    <source>
        <dbReference type="ARBA" id="ARBA00004906"/>
    </source>
</evidence>
<dbReference type="InterPro" id="IPR011050">
    <property type="entry name" value="Pectin_lyase_fold/virulence"/>
</dbReference>
<keyword evidence="4" id="KW-1133">Transmembrane helix</keyword>
<evidence type="ECO:0000313" key="7">
    <source>
        <dbReference type="EMBL" id="MBD2869000.1"/>
    </source>
</evidence>
<dbReference type="NCBIfam" id="TIGR03804">
    <property type="entry name" value="para_beta_helix"/>
    <property type="match status" value="3"/>
</dbReference>
<sequence length="469" mass="50095">MTALRFGRALVTALGGCLIAFALTGIQEAAASSPSGVKTAAISDAELAAAPVVAEAAGADLQNAVNEAKPGDTIVLPPGTYRGPIVIAKPVTLQAQREGEAVLLNEGGESALRIEADGVAIVGLHIRDEAYKERPSVLVAGDRARLEALRIETGADGIAARDANDGIVTRTVIDWAPDGVPMADKGNGIDLYNAHRWQIADNAIEDVHDGIYMESSDDAVVSGNRIEGSRYGVHCMYTAGTVIRDNEGNRNVTGAMVMTAREVEVTRNIFTKQNENVHSQGILLYDAHQSLFADNTVEGNRVGLYVELSTGNRLERNRVAYNFVGIQLIDASMNDVSGNRFQGNVADAQARGSQDNEIAGNYWDSFRGIDADGDGRSDLAYAINPFFQGLTKKRPAFQLFFQSPGMVFLEGLYQSERALWATDRSPLMAPPGSGANEERTAGTAATGAVGAALLACSCAIFYRMRRRRI</sequence>
<keyword evidence="3" id="KW-0833">Ubl conjugation pathway</keyword>
<dbReference type="InterPro" id="IPR051550">
    <property type="entry name" value="SCF-Subunits/Alg-Epimerases"/>
</dbReference>
<keyword evidence="8" id="KW-1185">Reference proteome</keyword>
<comment type="pathway">
    <text evidence="1">Protein modification; protein ubiquitination.</text>
</comment>
<dbReference type="EMBL" id="JACXIY010000013">
    <property type="protein sequence ID" value="MBD2869000.1"/>
    <property type="molecule type" value="Genomic_DNA"/>
</dbReference>
<proteinExistence type="predicted"/>
<evidence type="ECO:0000256" key="2">
    <source>
        <dbReference type="ARBA" id="ARBA00022737"/>
    </source>
</evidence>
<evidence type="ECO:0000259" key="6">
    <source>
        <dbReference type="Pfam" id="PF05048"/>
    </source>
</evidence>
<reference evidence="7" key="1">
    <citation type="submission" date="2020-09" db="EMBL/GenBank/DDBJ databases">
        <title>A novel bacterium of genus Paenibacillus, isolated from South China Sea.</title>
        <authorList>
            <person name="Huang H."/>
            <person name="Mo K."/>
            <person name="Hu Y."/>
        </authorList>
    </citation>
    <scope>NUCLEOTIDE SEQUENCE</scope>
    <source>
        <strain evidence="7">IB182493</strain>
    </source>
</reference>
<keyword evidence="4" id="KW-0812">Transmembrane</keyword>
<organism evidence="7 8">
    <name type="scientific">Paenibacillus arenilitoris</name>
    <dbReference type="NCBI Taxonomy" id="2772299"/>
    <lineage>
        <taxon>Bacteria</taxon>
        <taxon>Bacillati</taxon>
        <taxon>Bacillota</taxon>
        <taxon>Bacilli</taxon>
        <taxon>Bacillales</taxon>
        <taxon>Paenibacillaceae</taxon>
        <taxon>Paenibacillus</taxon>
    </lineage>
</organism>
<dbReference type="PANTHER" id="PTHR22990">
    <property type="entry name" value="F-BOX ONLY PROTEIN"/>
    <property type="match status" value="1"/>
</dbReference>
<evidence type="ECO:0000256" key="5">
    <source>
        <dbReference type="SAM" id="SignalP"/>
    </source>
</evidence>
<dbReference type="Proteomes" id="UP000632125">
    <property type="component" value="Unassembled WGS sequence"/>
</dbReference>
<dbReference type="Gene3D" id="2.160.20.10">
    <property type="entry name" value="Single-stranded right-handed beta-helix, Pectin lyase-like"/>
    <property type="match status" value="2"/>
</dbReference>
<feature type="transmembrane region" description="Helical" evidence="4">
    <location>
        <begin position="441"/>
        <end position="462"/>
    </location>
</feature>
<accession>A0A927H5I9</accession>
<feature type="signal peptide" evidence="5">
    <location>
        <begin position="1"/>
        <end position="22"/>
    </location>
</feature>
<feature type="domain" description="Periplasmic copper-binding protein NosD beta helix" evidence="6">
    <location>
        <begin position="184"/>
        <end position="367"/>
    </location>
</feature>
<dbReference type="InterPro" id="IPR007742">
    <property type="entry name" value="NosD_dom"/>
</dbReference>
<evidence type="ECO:0000256" key="4">
    <source>
        <dbReference type="SAM" id="Phobius"/>
    </source>
</evidence>
<dbReference type="RefSeq" id="WP_190860759.1">
    <property type="nucleotide sequence ID" value="NZ_JACXIY010000013.1"/>
</dbReference>
<dbReference type="Pfam" id="PF05048">
    <property type="entry name" value="NosD"/>
    <property type="match status" value="1"/>
</dbReference>
<dbReference type="SUPFAM" id="SSF51126">
    <property type="entry name" value="Pectin lyase-like"/>
    <property type="match status" value="1"/>
</dbReference>
<evidence type="ECO:0000256" key="3">
    <source>
        <dbReference type="ARBA" id="ARBA00022786"/>
    </source>
</evidence>
<dbReference type="SMART" id="SM00710">
    <property type="entry name" value="PbH1"/>
    <property type="match status" value="7"/>
</dbReference>
<dbReference type="AlphaFoldDB" id="A0A927H5I9"/>
<protein>
    <submittedName>
        <fullName evidence="7">Right-handed parallel beta-helix repeat-containing protein</fullName>
    </submittedName>
</protein>
<keyword evidence="2" id="KW-0677">Repeat</keyword>
<keyword evidence="5" id="KW-0732">Signal</keyword>